<protein>
    <recommendedName>
        <fullName evidence="3">PNPLA domain-containing protein</fullName>
    </recommendedName>
</protein>
<evidence type="ECO:0000256" key="2">
    <source>
        <dbReference type="SAM" id="Phobius"/>
    </source>
</evidence>
<dbReference type="InterPro" id="IPR002641">
    <property type="entry name" value="PNPLA_dom"/>
</dbReference>
<dbReference type="Gene3D" id="3.40.1090.10">
    <property type="entry name" value="Cytosolic phospholipase A2 catalytic domain"/>
    <property type="match status" value="1"/>
</dbReference>
<feature type="domain" description="PNPLA" evidence="3">
    <location>
        <begin position="24"/>
        <end position="228"/>
    </location>
</feature>
<dbReference type="Pfam" id="PF01734">
    <property type="entry name" value="Patatin"/>
    <property type="match status" value="1"/>
</dbReference>
<keyword evidence="2" id="KW-1133">Transmembrane helix</keyword>
<name>A0A6C0EN63_9ZZZZ</name>
<organism evidence="4">
    <name type="scientific">viral metagenome</name>
    <dbReference type="NCBI Taxonomy" id="1070528"/>
    <lineage>
        <taxon>unclassified sequences</taxon>
        <taxon>metagenomes</taxon>
        <taxon>organismal metagenomes</taxon>
    </lineage>
</organism>
<dbReference type="EMBL" id="MN738882">
    <property type="protein sequence ID" value="QHT29780.1"/>
    <property type="molecule type" value="Genomic_DNA"/>
</dbReference>
<dbReference type="PROSITE" id="PS51635">
    <property type="entry name" value="PNPLA"/>
    <property type="match status" value="1"/>
</dbReference>
<evidence type="ECO:0000256" key="1">
    <source>
        <dbReference type="ARBA" id="ARBA00023098"/>
    </source>
</evidence>
<dbReference type="PANTHER" id="PTHR46394:SF1">
    <property type="entry name" value="PNPLA DOMAIN-CONTAINING PROTEIN"/>
    <property type="match status" value="1"/>
</dbReference>
<evidence type="ECO:0000313" key="4">
    <source>
        <dbReference type="EMBL" id="QHT29780.1"/>
    </source>
</evidence>
<dbReference type="PANTHER" id="PTHR46394">
    <property type="entry name" value="ANNEXIN"/>
    <property type="match status" value="1"/>
</dbReference>
<proteinExistence type="predicted"/>
<reference evidence="4" key="1">
    <citation type="journal article" date="2020" name="Nature">
        <title>Giant virus diversity and host interactions through global metagenomics.</title>
        <authorList>
            <person name="Schulz F."/>
            <person name="Roux S."/>
            <person name="Paez-Espino D."/>
            <person name="Jungbluth S."/>
            <person name="Walsh D.A."/>
            <person name="Denef V.J."/>
            <person name="McMahon K.D."/>
            <person name="Konstantinidis K.T."/>
            <person name="Eloe-Fadrosh E.A."/>
            <person name="Kyrpides N.C."/>
            <person name="Woyke T."/>
        </authorList>
    </citation>
    <scope>NUCLEOTIDE SEQUENCE</scope>
    <source>
        <strain evidence="4">GVMAG-M-3300009068-24</strain>
    </source>
</reference>
<dbReference type="SUPFAM" id="SSF52151">
    <property type="entry name" value="FabD/lysophospholipase-like"/>
    <property type="match status" value="1"/>
</dbReference>
<feature type="transmembrane region" description="Helical" evidence="2">
    <location>
        <begin position="20"/>
        <end position="40"/>
    </location>
</feature>
<accession>A0A6C0EN63</accession>
<dbReference type="AlphaFoldDB" id="A0A6C0EN63"/>
<keyword evidence="1" id="KW-0443">Lipid metabolism</keyword>
<dbReference type="GO" id="GO:0006629">
    <property type="term" value="P:lipid metabolic process"/>
    <property type="evidence" value="ECO:0007669"/>
    <property type="project" value="UniProtKB-KW"/>
</dbReference>
<dbReference type="InterPro" id="IPR016035">
    <property type="entry name" value="Acyl_Trfase/lysoPLipase"/>
</dbReference>
<dbReference type="InterPro" id="IPR052580">
    <property type="entry name" value="Lipid_Hydrolase"/>
</dbReference>
<keyword evidence="2" id="KW-0472">Membrane</keyword>
<evidence type="ECO:0000259" key="3">
    <source>
        <dbReference type="PROSITE" id="PS51635"/>
    </source>
</evidence>
<keyword evidence="2" id="KW-0812">Transmembrane</keyword>
<sequence>MNVCDPSGTRTETSTETRAPIKHLVLSSGVIYGFTFYGLLKRLHQASWFNMHDIETIHSTSAGTIIGTILSVWCIQEGSDIHDPTKGTEAYDWATLDNYLVGRPWHTVFHFSLDTVLQTYQNCGMFTVKAIEDMLRPVFAARDLDLDTLTMREFYEATGIEHHFFTVNLTHFQTVDLSHHTHPEWRVLDAVYASACAPVLFAPYQSPQDHSWYVDGAFLVNYPIEPCLAWCDAHQRPRNTVLGVNICMNFDASGQDTSSPRPGMTLLEYFNLLTKNILNKICHNPVTLDPSNNVVPWEVHIHPYTRMNDFVTVCYSKDERQRLIDLGAEHAEQLMARSDRPFTTCS</sequence>